<feature type="chain" id="PRO_5046668991" evidence="2">
    <location>
        <begin position="21"/>
        <end position="305"/>
    </location>
</feature>
<comment type="caution">
    <text evidence="3">The sequence shown here is derived from an EMBL/GenBank/DDBJ whole genome shotgun (WGS) entry which is preliminary data.</text>
</comment>
<dbReference type="Proteomes" id="UP001652504">
    <property type="component" value="Unassembled WGS sequence"/>
</dbReference>
<protein>
    <submittedName>
        <fullName evidence="3">Uncharacterized protein</fullName>
    </submittedName>
</protein>
<dbReference type="InterPro" id="IPR027417">
    <property type="entry name" value="P-loop_NTPase"/>
</dbReference>
<proteinExistence type="predicted"/>
<keyword evidence="4" id="KW-1185">Reference proteome</keyword>
<evidence type="ECO:0000313" key="3">
    <source>
        <dbReference type="EMBL" id="MCV2884951.1"/>
    </source>
</evidence>
<feature type="coiled-coil region" evidence="1">
    <location>
        <begin position="124"/>
        <end position="222"/>
    </location>
</feature>
<reference evidence="3 4" key="1">
    <citation type="submission" date="2022-10" db="EMBL/GenBank/DDBJ databases">
        <title>Aestuariibacter sp. AA17 isolated from Montipora capitata coral fragment.</title>
        <authorList>
            <person name="Emsley S.A."/>
            <person name="Pfannmuller K.M."/>
            <person name="Loughran R.M."/>
            <person name="Shlafstein M."/>
            <person name="Papke E."/>
            <person name="Saw J.H."/>
            <person name="Ushijima B."/>
            <person name="Videau P."/>
        </authorList>
    </citation>
    <scope>NUCLEOTIDE SEQUENCE [LARGE SCALE GENOMIC DNA]</scope>
    <source>
        <strain evidence="3 4">AA17</strain>
    </source>
</reference>
<organism evidence="3 4">
    <name type="scientific">Fluctibacter corallii</name>
    <dbReference type="NCBI Taxonomy" id="2984329"/>
    <lineage>
        <taxon>Bacteria</taxon>
        <taxon>Pseudomonadati</taxon>
        <taxon>Pseudomonadota</taxon>
        <taxon>Gammaproteobacteria</taxon>
        <taxon>Alteromonadales</taxon>
        <taxon>Alteromonadaceae</taxon>
        <taxon>Fluctibacter</taxon>
    </lineage>
</organism>
<feature type="signal peptide" evidence="2">
    <location>
        <begin position="1"/>
        <end position="20"/>
    </location>
</feature>
<accession>A0ABT3A8F4</accession>
<sequence>MKKRLIAGILATTLVAPSQAQTDMQALHKELKIMSNIMKTALTLDAKDKGIRMRGVEATYLADQGVVFEVTTSNGGWNFDIADLLSDVPIPPVPDLPSVHFITSEDEMVIDIQEEIEDATRSAFESARGEMRKARNKLRNLREQEREYAWEQREYDRRLRDIDFQKRSADKTHLSQLEQNEAELRQELEEIKRKREEIAKYSEQLEVEHKALNEKRIEARQQTFKAFLAKFESGIGDVLCNYGAGLKSLPKEQNVSFVLDKFGQVDDQSSRSDRIYVFKQKDINACVINRISTDELLTRATIYDF</sequence>
<keyword evidence="1" id="KW-0175">Coiled coil</keyword>
<dbReference type="EMBL" id="JAOWKX010000004">
    <property type="protein sequence ID" value="MCV2884951.1"/>
    <property type="molecule type" value="Genomic_DNA"/>
</dbReference>
<gene>
    <name evidence="3" type="ORF">OE749_09605</name>
</gene>
<dbReference type="RefSeq" id="WP_263712231.1">
    <property type="nucleotide sequence ID" value="NZ_JAOWKX010000004.1"/>
</dbReference>
<evidence type="ECO:0000256" key="2">
    <source>
        <dbReference type="SAM" id="SignalP"/>
    </source>
</evidence>
<name>A0ABT3A8F4_9ALTE</name>
<evidence type="ECO:0000256" key="1">
    <source>
        <dbReference type="SAM" id="Coils"/>
    </source>
</evidence>
<dbReference type="Gene3D" id="3.40.50.300">
    <property type="entry name" value="P-loop containing nucleotide triphosphate hydrolases"/>
    <property type="match status" value="1"/>
</dbReference>
<evidence type="ECO:0000313" key="4">
    <source>
        <dbReference type="Proteomes" id="UP001652504"/>
    </source>
</evidence>
<keyword evidence="2" id="KW-0732">Signal</keyword>